<dbReference type="PRINTS" id="PR00722">
    <property type="entry name" value="CHYMOTRYPSIN"/>
</dbReference>
<dbReference type="SUPFAM" id="SSF50494">
    <property type="entry name" value="Trypsin-like serine proteases"/>
    <property type="match status" value="1"/>
</dbReference>
<dbReference type="InterPro" id="IPR050430">
    <property type="entry name" value="Peptidase_S1"/>
</dbReference>
<dbReference type="PANTHER" id="PTHR24276:SF97">
    <property type="entry name" value="GH13245P2-RELATED"/>
    <property type="match status" value="1"/>
</dbReference>
<dbReference type="PROSITE" id="PS00134">
    <property type="entry name" value="TRYPSIN_HIS"/>
    <property type="match status" value="1"/>
</dbReference>
<accession>A0A9J6CRS6</accession>
<gene>
    <name evidence="13" type="ORF">PVAND_013561</name>
</gene>
<dbReference type="CDD" id="cd00190">
    <property type="entry name" value="Tryp_SPc"/>
    <property type="match status" value="1"/>
</dbReference>
<keyword evidence="14" id="KW-1185">Reference proteome</keyword>
<evidence type="ECO:0000313" key="14">
    <source>
        <dbReference type="Proteomes" id="UP001107558"/>
    </source>
</evidence>
<evidence type="ECO:0000256" key="2">
    <source>
        <dbReference type="ARBA" id="ARBA00022757"/>
    </source>
</evidence>
<dbReference type="OrthoDB" id="10059102at2759"/>
<evidence type="ECO:0000256" key="1">
    <source>
        <dbReference type="ARBA" id="ARBA00022670"/>
    </source>
</evidence>
<keyword evidence="11" id="KW-0732">Signal</keyword>
<keyword evidence="4 10" id="KW-0720">Serine protease</keyword>
<dbReference type="SMART" id="SM00020">
    <property type="entry name" value="Tryp_SPc"/>
    <property type="match status" value="1"/>
</dbReference>
<dbReference type="InterPro" id="IPR001254">
    <property type="entry name" value="Trypsin_dom"/>
</dbReference>
<dbReference type="EC" id="3.4.21.4" evidence="9"/>
<dbReference type="GO" id="GO:0007586">
    <property type="term" value="P:digestion"/>
    <property type="evidence" value="ECO:0007669"/>
    <property type="project" value="UniProtKB-KW"/>
</dbReference>
<evidence type="ECO:0000259" key="12">
    <source>
        <dbReference type="PROSITE" id="PS50240"/>
    </source>
</evidence>
<evidence type="ECO:0000256" key="3">
    <source>
        <dbReference type="ARBA" id="ARBA00022801"/>
    </source>
</evidence>
<protein>
    <recommendedName>
        <fullName evidence="9">trypsin</fullName>
        <ecNumber evidence="9">3.4.21.4</ecNumber>
    </recommendedName>
</protein>
<evidence type="ECO:0000256" key="5">
    <source>
        <dbReference type="ARBA" id="ARBA00023145"/>
    </source>
</evidence>
<dbReference type="InterPro" id="IPR018114">
    <property type="entry name" value="TRYPSIN_HIS"/>
</dbReference>
<name>A0A9J6CRS6_POLVA</name>
<evidence type="ECO:0000256" key="4">
    <source>
        <dbReference type="ARBA" id="ARBA00022825"/>
    </source>
</evidence>
<dbReference type="EMBL" id="JADBJN010000001">
    <property type="protein sequence ID" value="KAG5684326.1"/>
    <property type="molecule type" value="Genomic_DNA"/>
</dbReference>
<evidence type="ECO:0000313" key="13">
    <source>
        <dbReference type="EMBL" id="KAG5684326.1"/>
    </source>
</evidence>
<reference evidence="13" key="1">
    <citation type="submission" date="2021-03" db="EMBL/GenBank/DDBJ databases">
        <title>Chromosome level genome of the anhydrobiotic midge Polypedilum vanderplanki.</title>
        <authorList>
            <person name="Yoshida Y."/>
            <person name="Kikawada T."/>
            <person name="Gusev O."/>
        </authorList>
    </citation>
    <scope>NUCLEOTIDE SEQUENCE</scope>
    <source>
        <strain evidence="13">NIAS01</strain>
        <tissue evidence="13">Whole body or cell culture</tissue>
    </source>
</reference>
<dbReference type="InterPro" id="IPR001314">
    <property type="entry name" value="Peptidase_S1A"/>
</dbReference>
<dbReference type="PROSITE" id="PS00135">
    <property type="entry name" value="TRYPSIN_SER"/>
    <property type="match status" value="1"/>
</dbReference>
<dbReference type="FunFam" id="2.40.10.10:FF:000002">
    <property type="entry name" value="Transmembrane protease serine"/>
    <property type="match status" value="1"/>
</dbReference>
<dbReference type="InterPro" id="IPR043504">
    <property type="entry name" value="Peptidase_S1_PA_chymotrypsin"/>
</dbReference>
<organism evidence="13 14">
    <name type="scientific">Polypedilum vanderplanki</name>
    <name type="common">Sleeping chironomid midge</name>
    <dbReference type="NCBI Taxonomy" id="319348"/>
    <lineage>
        <taxon>Eukaryota</taxon>
        <taxon>Metazoa</taxon>
        <taxon>Ecdysozoa</taxon>
        <taxon>Arthropoda</taxon>
        <taxon>Hexapoda</taxon>
        <taxon>Insecta</taxon>
        <taxon>Pterygota</taxon>
        <taxon>Neoptera</taxon>
        <taxon>Endopterygota</taxon>
        <taxon>Diptera</taxon>
        <taxon>Nematocera</taxon>
        <taxon>Chironomoidea</taxon>
        <taxon>Chironomidae</taxon>
        <taxon>Chironominae</taxon>
        <taxon>Polypedilum</taxon>
        <taxon>Polypedilum</taxon>
    </lineage>
</organism>
<dbReference type="AlphaFoldDB" id="A0A9J6CRS6"/>
<dbReference type="GO" id="GO:0006508">
    <property type="term" value="P:proteolysis"/>
    <property type="evidence" value="ECO:0007669"/>
    <property type="project" value="UniProtKB-KW"/>
</dbReference>
<comment type="catalytic activity">
    <reaction evidence="8">
        <text>Preferential cleavage: Arg-|-Xaa, Lys-|-Xaa.</text>
        <dbReference type="EC" id="3.4.21.4"/>
    </reaction>
</comment>
<dbReference type="InterPro" id="IPR033116">
    <property type="entry name" value="TRYPSIN_SER"/>
</dbReference>
<dbReference type="Proteomes" id="UP001107558">
    <property type="component" value="Chromosome 1"/>
</dbReference>
<comment type="similarity">
    <text evidence="7">Belongs to the peptidase S1 family. CLIP subfamily.</text>
</comment>
<feature type="domain" description="Peptidase S1" evidence="12">
    <location>
        <begin position="22"/>
        <end position="258"/>
    </location>
</feature>
<comment type="caution">
    <text evidence="13">The sequence shown here is derived from an EMBL/GenBank/DDBJ whole genome shotgun (WGS) entry which is preliminary data.</text>
</comment>
<feature type="signal peptide" evidence="11">
    <location>
        <begin position="1"/>
        <end position="18"/>
    </location>
</feature>
<dbReference type="Pfam" id="PF00089">
    <property type="entry name" value="Trypsin"/>
    <property type="match status" value="1"/>
</dbReference>
<feature type="chain" id="PRO_5039898909" description="trypsin" evidence="11">
    <location>
        <begin position="19"/>
        <end position="280"/>
    </location>
</feature>
<proteinExistence type="inferred from homology"/>
<dbReference type="PROSITE" id="PS50240">
    <property type="entry name" value="TRYPSIN_DOM"/>
    <property type="match status" value="1"/>
</dbReference>
<sequence length="280" mass="31136">MKFILPFLLFFFLKESNSAPPIVQGIKVNITEVPYQVALINIDPKLQFCGGAFLKINFVITAGHCVYQGENEEPKKNFVISGGSNTYGDGTATELKVLNVLLHPHYDHIISDYDVALVKIENTPEFPKLQNLVKLPVPYEEFKDGQLMLVSGWGGTQSIFEPKTELRAIRIPIYNQQKCEQAYDVIKTDITNRMICVGYKKGIYGPCKGDSGGPLVDFNSRELVGIVSFGGMPCGNRMFPGVFTRVTSVHDWIVLIVEQFSDVANNTSTLSAALDKKSFK</sequence>
<keyword evidence="5" id="KW-0865">Zymogen</keyword>
<dbReference type="Gene3D" id="2.40.10.10">
    <property type="entry name" value="Trypsin-like serine proteases"/>
    <property type="match status" value="1"/>
</dbReference>
<keyword evidence="6" id="KW-1015">Disulfide bond</keyword>
<evidence type="ECO:0000256" key="10">
    <source>
        <dbReference type="RuleBase" id="RU363034"/>
    </source>
</evidence>
<dbReference type="GO" id="GO:0004252">
    <property type="term" value="F:serine-type endopeptidase activity"/>
    <property type="evidence" value="ECO:0007669"/>
    <property type="project" value="UniProtKB-EC"/>
</dbReference>
<evidence type="ECO:0000256" key="8">
    <source>
        <dbReference type="ARBA" id="ARBA00036320"/>
    </source>
</evidence>
<evidence type="ECO:0000256" key="11">
    <source>
        <dbReference type="SAM" id="SignalP"/>
    </source>
</evidence>
<dbReference type="InterPro" id="IPR009003">
    <property type="entry name" value="Peptidase_S1_PA"/>
</dbReference>
<keyword evidence="1 10" id="KW-0645">Protease</keyword>
<evidence type="ECO:0000256" key="6">
    <source>
        <dbReference type="ARBA" id="ARBA00023157"/>
    </source>
</evidence>
<dbReference type="PANTHER" id="PTHR24276">
    <property type="entry name" value="POLYSERASE-RELATED"/>
    <property type="match status" value="1"/>
</dbReference>
<keyword evidence="2" id="KW-0222">Digestion</keyword>
<keyword evidence="3 10" id="KW-0378">Hydrolase</keyword>
<evidence type="ECO:0000256" key="7">
    <source>
        <dbReference type="ARBA" id="ARBA00024195"/>
    </source>
</evidence>
<evidence type="ECO:0000256" key="9">
    <source>
        <dbReference type="ARBA" id="ARBA00038868"/>
    </source>
</evidence>